<accession>A0ACB5T6Y9</accession>
<organism evidence="1 2">
    <name type="scientific">Ambrosiozyma monospora</name>
    <name type="common">Yeast</name>
    <name type="synonym">Endomycopsis monosporus</name>
    <dbReference type="NCBI Taxonomy" id="43982"/>
    <lineage>
        <taxon>Eukaryota</taxon>
        <taxon>Fungi</taxon>
        <taxon>Dikarya</taxon>
        <taxon>Ascomycota</taxon>
        <taxon>Saccharomycotina</taxon>
        <taxon>Pichiomycetes</taxon>
        <taxon>Pichiales</taxon>
        <taxon>Pichiaceae</taxon>
        <taxon>Ambrosiozyma</taxon>
    </lineage>
</organism>
<protein>
    <submittedName>
        <fullName evidence="1">Unnamed protein product</fullName>
    </submittedName>
</protein>
<comment type="caution">
    <text evidence="1">The sequence shown here is derived from an EMBL/GenBank/DDBJ whole genome shotgun (WGS) entry which is preliminary data.</text>
</comment>
<evidence type="ECO:0000313" key="2">
    <source>
        <dbReference type="Proteomes" id="UP001165064"/>
    </source>
</evidence>
<dbReference type="EMBL" id="BSXS01004105">
    <property type="protein sequence ID" value="GME82468.1"/>
    <property type="molecule type" value="Genomic_DNA"/>
</dbReference>
<name>A0ACB5T6Y9_AMBMO</name>
<reference evidence="1" key="1">
    <citation type="submission" date="2023-04" db="EMBL/GenBank/DDBJ databases">
        <title>Ambrosiozyma monospora NBRC 10751.</title>
        <authorList>
            <person name="Ichikawa N."/>
            <person name="Sato H."/>
            <person name="Tonouchi N."/>
        </authorList>
    </citation>
    <scope>NUCLEOTIDE SEQUENCE</scope>
    <source>
        <strain evidence="1">NBRC 10751</strain>
    </source>
</reference>
<sequence>MGFKKFFKTPKEDKEMENLENSKEYLRKNGVILGDGPNRNKFKFNEFNKYTKEKSDQLANNPLKPRLPGQQGQDSRSGSASASDVTDPYNSQPGTYSSDPYGGSSSTGSYSRFGGQRAPGSQRGGATGQQSKAYDPYAPGNDPYAQQSSNGGGRSQTQLTKQKTTQQSDLQSQDIDLNDYPGNQQHQQQEYDPYAQTETYQAQEEELDSEEEEINRIVRQTKDHNVRRCMPLNII</sequence>
<evidence type="ECO:0000313" key="1">
    <source>
        <dbReference type="EMBL" id="GME82468.1"/>
    </source>
</evidence>
<dbReference type="Proteomes" id="UP001165064">
    <property type="component" value="Unassembled WGS sequence"/>
</dbReference>
<gene>
    <name evidence="1" type="ORF">Amon02_000554200</name>
</gene>
<keyword evidence="2" id="KW-1185">Reference proteome</keyword>
<proteinExistence type="predicted"/>